<accession>A0A4C1VGN5</accession>
<organism evidence="1 2">
    <name type="scientific">Eumeta variegata</name>
    <name type="common">Bagworm moth</name>
    <name type="synonym">Eumeta japonica</name>
    <dbReference type="NCBI Taxonomy" id="151549"/>
    <lineage>
        <taxon>Eukaryota</taxon>
        <taxon>Metazoa</taxon>
        <taxon>Ecdysozoa</taxon>
        <taxon>Arthropoda</taxon>
        <taxon>Hexapoda</taxon>
        <taxon>Insecta</taxon>
        <taxon>Pterygota</taxon>
        <taxon>Neoptera</taxon>
        <taxon>Endopterygota</taxon>
        <taxon>Lepidoptera</taxon>
        <taxon>Glossata</taxon>
        <taxon>Ditrysia</taxon>
        <taxon>Tineoidea</taxon>
        <taxon>Psychidae</taxon>
        <taxon>Oiketicinae</taxon>
        <taxon>Eumeta</taxon>
    </lineage>
</organism>
<protein>
    <submittedName>
        <fullName evidence="1">Uncharacterized protein</fullName>
    </submittedName>
</protein>
<keyword evidence="2" id="KW-1185">Reference proteome</keyword>
<dbReference type="Proteomes" id="UP000299102">
    <property type="component" value="Unassembled WGS sequence"/>
</dbReference>
<evidence type="ECO:0000313" key="1">
    <source>
        <dbReference type="EMBL" id="GBP37621.1"/>
    </source>
</evidence>
<dbReference type="EMBL" id="BGZK01000336">
    <property type="protein sequence ID" value="GBP37621.1"/>
    <property type="molecule type" value="Genomic_DNA"/>
</dbReference>
<reference evidence="1 2" key="1">
    <citation type="journal article" date="2019" name="Commun. Biol.">
        <title>The bagworm genome reveals a unique fibroin gene that provides high tensile strength.</title>
        <authorList>
            <person name="Kono N."/>
            <person name="Nakamura H."/>
            <person name="Ohtoshi R."/>
            <person name="Tomita M."/>
            <person name="Numata K."/>
            <person name="Arakawa K."/>
        </authorList>
    </citation>
    <scope>NUCLEOTIDE SEQUENCE [LARGE SCALE GENOMIC DNA]</scope>
</reference>
<evidence type="ECO:0000313" key="2">
    <source>
        <dbReference type="Proteomes" id="UP000299102"/>
    </source>
</evidence>
<proteinExistence type="predicted"/>
<sequence length="106" mass="12163">MRRNESGYWPKTRVSSHLRWQRYGAHGRPLANYKDGTRPTTEEPPREFVRRALPVPPPVAAIAALSSFGDYIEKVMAFLRAVKSSEITDFARDIELVEMQRTNTQS</sequence>
<name>A0A4C1VGN5_EUMVA</name>
<gene>
    <name evidence="1" type="ORF">EVAR_34658_1</name>
</gene>
<comment type="caution">
    <text evidence="1">The sequence shown here is derived from an EMBL/GenBank/DDBJ whole genome shotgun (WGS) entry which is preliminary data.</text>
</comment>
<dbReference type="AlphaFoldDB" id="A0A4C1VGN5"/>